<dbReference type="Pfam" id="PF22725">
    <property type="entry name" value="GFO_IDH_MocA_C3"/>
    <property type="match status" value="1"/>
</dbReference>
<sequence length="331" mass="35969">MVSFAVLGCGRIGRMHARNIGSHPRAGLVGVYDVVPGAAEELSAELGARVLGSVDEALGDPVIDAVFIASTTDTHVDLITRAAKAGKAVLCEKPIDLDIARVEACWREIGTLDPLVMIGFNRRFDPSFRALRDRIQAGELGKVEQVVITSRDPAPPPAQYIRGSGGLFRDMTIHDFDMARYLVGDIVEIQAMGATLVDPMIAGEGDIDSAMIVLRAASGALVHINNSRRCAYGYDQRIEAFGEKGMLQAHNRRPTTVESWGAERTQARDPVLDFFIERYFEAYMAEIDHFVDCVETGAKPLAGFAEGREALRLADAGLESLRTGGVVRLER</sequence>
<evidence type="ECO:0000313" key="5">
    <source>
        <dbReference type="EMBL" id="QQP91641.1"/>
    </source>
</evidence>
<evidence type="ECO:0000259" key="3">
    <source>
        <dbReference type="Pfam" id="PF01408"/>
    </source>
</evidence>
<name>A0ABX7BB68_9PROT</name>
<evidence type="ECO:0000256" key="2">
    <source>
        <dbReference type="ARBA" id="ARBA00023002"/>
    </source>
</evidence>
<dbReference type="Pfam" id="PF01408">
    <property type="entry name" value="GFO_IDH_MocA"/>
    <property type="match status" value="1"/>
</dbReference>
<accession>A0ABX7BB68</accession>
<keyword evidence="2 5" id="KW-0560">Oxidoreductase</keyword>
<dbReference type="Proteomes" id="UP000595197">
    <property type="component" value="Chromosome"/>
</dbReference>
<evidence type="ECO:0000259" key="4">
    <source>
        <dbReference type="Pfam" id="PF22725"/>
    </source>
</evidence>
<dbReference type="InterPro" id="IPR036291">
    <property type="entry name" value="NAD(P)-bd_dom_sf"/>
</dbReference>
<dbReference type="NCBIfam" id="TIGR04380">
    <property type="entry name" value="myo_inos_iolG"/>
    <property type="match status" value="1"/>
</dbReference>
<dbReference type="Gene3D" id="3.30.360.10">
    <property type="entry name" value="Dihydrodipicolinate Reductase, domain 2"/>
    <property type="match status" value="1"/>
</dbReference>
<dbReference type="EMBL" id="CP067420">
    <property type="protein sequence ID" value="QQP91641.1"/>
    <property type="molecule type" value="Genomic_DNA"/>
</dbReference>
<dbReference type="InterPro" id="IPR030827">
    <property type="entry name" value="Myo_inos_IolG"/>
</dbReference>
<dbReference type="RefSeq" id="WP_201079766.1">
    <property type="nucleotide sequence ID" value="NZ_CP067420.1"/>
</dbReference>
<feature type="domain" description="GFO/IDH/MocA-like oxidoreductase" evidence="4">
    <location>
        <begin position="128"/>
        <end position="247"/>
    </location>
</feature>
<evidence type="ECO:0000256" key="1">
    <source>
        <dbReference type="ARBA" id="ARBA00010928"/>
    </source>
</evidence>
<dbReference type="GO" id="GO:0050112">
    <property type="term" value="F:inositol 2-dehydrogenase (NAD+) activity"/>
    <property type="evidence" value="ECO:0007669"/>
    <property type="project" value="UniProtKB-EC"/>
</dbReference>
<keyword evidence="6" id="KW-1185">Reference proteome</keyword>
<comment type="similarity">
    <text evidence="1">Belongs to the Gfo/Idh/MocA family.</text>
</comment>
<reference evidence="5" key="1">
    <citation type="submission" date="2021-02" db="EMBL/GenBank/DDBJ databases">
        <title>Skermanella TT6 skin isolate.</title>
        <authorList>
            <person name="Lee K."/>
            <person name="Ganzorig M."/>
        </authorList>
    </citation>
    <scope>NUCLEOTIDE SEQUENCE</scope>
    <source>
        <strain evidence="5">TT6</strain>
    </source>
</reference>
<dbReference type="EC" id="1.1.1.18" evidence="5"/>
<dbReference type="InterPro" id="IPR055170">
    <property type="entry name" value="GFO_IDH_MocA-like_dom"/>
</dbReference>
<dbReference type="SUPFAM" id="SSF51735">
    <property type="entry name" value="NAD(P)-binding Rossmann-fold domains"/>
    <property type="match status" value="1"/>
</dbReference>
<evidence type="ECO:0000313" key="6">
    <source>
        <dbReference type="Proteomes" id="UP000595197"/>
    </source>
</evidence>
<feature type="domain" description="Gfo/Idh/MocA-like oxidoreductase N-terminal" evidence="3">
    <location>
        <begin position="3"/>
        <end position="118"/>
    </location>
</feature>
<dbReference type="SUPFAM" id="SSF55347">
    <property type="entry name" value="Glyceraldehyde-3-phosphate dehydrogenase-like, C-terminal domain"/>
    <property type="match status" value="1"/>
</dbReference>
<organism evidence="5 6">
    <name type="scientific">Skermanella cutis</name>
    <dbReference type="NCBI Taxonomy" id="2775420"/>
    <lineage>
        <taxon>Bacteria</taxon>
        <taxon>Pseudomonadati</taxon>
        <taxon>Pseudomonadota</taxon>
        <taxon>Alphaproteobacteria</taxon>
        <taxon>Rhodospirillales</taxon>
        <taxon>Azospirillaceae</taxon>
        <taxon>Skermanella</taxon>
    </lineage>
</organism>
<dbReference type="PANTHER" id="PTHR42840">
    <property type="entry name" value="NAD(P)-BINDING ROSSMANN-FOLD SUPERFAMILY PROTEIN-RELATED"/>
    <property type="match status" value="1"/>
</dbReference>
<proteinExistence type="inferred from homology"/>
<gene>
    <name evidence="5" type="primary">iolG</name>
    <name evidence="5" type="ORF">IGS68_10735</name>
</gene>
<dbReference type="PANTHER" id="PTHR42840:SF3">
    <property type="entry name" value="BINDING ROSSMANN FOLD OXIDOREDUCTASE, PUTATIVE (AFU_ORTHOLOGUE AFUA_2G10240)-RELATED"/>
    <property type="match status" value="1"/>
</dbReference>
<dbReference type="InterPro" id="IPR000683">
    <property type="entry name" value="Gfo/Idh/MocA-like_OxRdtase_N"/>
</dbReference>
<protein>
    <submittedName>
        <fullName evidence="5">Inositol 2-dehydrogenase</fullName>
        <ecNumber evidence="5">1.1.1.18</ecNumber>
    </submittedName>
</protein>
<dbReference type="Gene3D" id="3.40.50.720">
    <property type="entry name" value="NAD(P)-binding Rossmann-like Domain"/>
    <property type="match status" value="1"/>
</dbReference>